<comment type="caution">
    <text evidence="2">The sequence shown here is derived from an EMBL/GenBank/DDBJ whole genome shotgun (WGS) entry which is preliminary data.</text>
</comment>
<dbReference type="InterPro" id="IPR041394">
    <property type="entry name" value="HEPN_Cthe2314"/>
</dbReference>
<organism evidence="2 3">
    <name type="scientific">Priestia veravalensis</name>
    <dbReference type="NCBI Taxonomy" id="1414648"/>
    <lineage>
        <taxon>Bacteria</taxon>
        <taxon>Bacillati</taxon>
        <taxon>Bacillota</taxon>
        <taxon>Bacilli</taxon>
        <taxon>Bacillales</taxon>
        <taxon>Bacillaceae</taxon>
        <taxon>Priestia</taxon>
    </lineage>
</organism>
<evidence type="ECO:0000313" key="2">
    <source>
        <dbReference type="EMBL" id="KSU86281.1"/>
    </source>
</evidence>
<name>A0A0V8JH23_9BACI</name>
<keyword evidence="3" id="KW-1185">Reference proteome</keyword>
<reference evidence="2 3" key="1">
    <citation type="submission" date="2015-11" db="EMBL/GenBank/DDBJ databases">
        <title>Bacillus caseinolyticus sp nov.</title>
        <authorList>
            <person name="Dastager S.G."/>
            <person name="Mawlankar R."/>
        </authorList>
    </citation>
    <scope>NUCLEOTIDE SEQUENCE [LARGE SCALE GENOMIC DNA]</scope>
    <source>
        <strain evidence="2 3">SGD-V-76</strain>
    </source>
</reference>
<dbReference type="EMBL" id="LNQP01000097">
    <property type="protein sequence ID" value="KSU86281.1"/>
    <property type="molecule type" value="Genomic_DNA"/>
</dbReference>
<protein>
    <recommendedName>
        <fullName evidence="1">Cthe-2314-like HEPN domain-containing protein</fullName>
    </recommendedName>
</protein>
<sequence length="247" mass="29090">MNRKIDVDLFDFPTREEMLPLLKESPLYSYNLKKEIFERGKLSSLHQAFNYPITVSDLTVSLNNRIFQANLSYAYVSFYFRRGIPDELDSLMNLTNKQFTNRMHFQHHTDALFQRIFTALDLLGQIVFHYYDLEQPHKNKISPTFKKVVKILDKKDKELSKKLSEIKDCDEFMEASRVRNDIVHNNPPYNAHFVQEKHPSGITASGTHYYSSQKLMGIMDNLLKVVRRIFEVVATHIQNKKELAEKR</sequence>
<evidence type="ECO:0000259" key="1">
    <source>
        <dbReference type="Pfam" id="PF18730"/>
    </source>
</evidence>
<gene>
    <name evidence="2" type="ORF">AS180_19540</name>
</gene>
<accession>A0A0V8JH23</accession>
<dbReference type="Pfam" id="PF18730">
    <property type="entry name" value="HEPN_Cthe2314"/>
    <property type="match status" value="1"/>
</dbReference>
<dbReference type="AlphaFoldDB" id="A0A0V8JH23"/>
<feature type="domain" description="Cthe-2314-like HEPN" evidence="1">
    <location>
        <begin position="59"/>
        <end position="237"/>
    </location>
</feature>
<dbReference type="Proteomes" id="UP000053681">
    <property type="component" value="Unassembled WGS sequence"/>
</dbReference>
<evidence type="ECO:0000313" key="3">
    <source>
        <dbReference type="Proteomes" id="UP000053681"/>
    </source>
</evidence>
<dbReference type="RefSeq" id="WP_062687368.1">
    <property type="nucleotide sequence ID" value="NZ_KQ758711.1"/>
</dbReference>
<proteinExistence type="predicted"/>